<reference evidence="2" key="1">
    <citation type="journal article" date="2017" name="Genome Biol.">
        <title>Comparative genomics reveals high biological diversity and specific adaptations in the industrially and medically important fungal genus Aspergillus.</title>
        <authorList>
            <person name="de Vries R.P."/>
            <person name="Riley R."/>
            <person name="Wiebenga A."/>
            <person name="Aguilar-Osorio G."/>
            <person name="Amillis S."/>
            <person name="Uchima C.A."/>
            <person name="Anderluh G."/>
            <person name="Asadollahi M."/>
            <person name="Askin M."/>
            <person name="Barry K."/>
            <person name="Battaglia E."/>
            <person name="Bayram O."/>
            <person name="Benocci T."/>
            <person name="Braus-Stromeyer S.A."/>
            <person name="Caldana C."/>
            <person name="Canovas D."/>
            <person name="Cerqueira G.C."/>
            <person name="Chen F."/>
            <person name="Chen W."/>
            <person name="Choi C."/>
            <person name="Clum A."/>
            <person name="Dos Santos R.A."/>
            <person name="Damasio A.R."/>
            <person name="Diallinas G."/>
            <person name="Emri T."/>
            <person name="Fekete E."/>
            <person name="Flipphi M."/>
            <person name="Freyberg S."/>
            <person name="Gallo A."/>
            <person name="Gournas C."/>
            <person name="Habgood R."/>
            <person name="Hainaut M."/>
            <person name="Harispe M.L."/>
            <person name="Henrissat B."/>
            <person name="Hilden K.S."/>
            <person name="Hope R."/>
            <person name="Hossain A."/>
            <person name="Karabika E."/>
            <person name="Karaffa L."/>
            <person name="Karanyi Z."/>
            <person name="Krasevec N."/>
            <person name="Kuo A."/>
            <person name="Kusch H."/>
            <person name="LaButti K."/>
            <person name="Lagendijk E.L."/>
            <person name="Lapidus A."/>
            <person name="Levasseur A."/>
            <person name="Lindquist E."/>
            <person name="Lipzen A."/>
            <person name="Logrieco A.F."/>
            <person name="MacCabe A."/>
            <person name="Maekelae M.R."/>
            <person name="Malavazi I."/>
            <person name="Melin P."/>
            <person name="Meyer V."/>
            <person name="Mielnichuk N."/>
            <person name="Miskei M."/>
            <person name="Molnar A.P."/>
            <person name="Mule G."/>
            <person name="Ngan C.Y."/>
            <person name="Orejas M."/>
            <person name="Orosz E."/>
            <person name="Ouedraogo J.P."/>
            <person name="Overkamp K.M."/>
            <person name="Park H.-S."/>
            <person name="Perrone G."/>
            <person name="Piumi F."/>
            <person name="Punt P.J."/>
            <person name="Ram A.F."/>
            <person name="Ramon A."/>
            <person name="Rauscher S."/>
            <person name="Record E."/>
            <person name="Riano-Pachon D.M."/>
            <person name="Robert V."/>
            <person name="Roehrig J."/>
            <person name="Ruller R."/>
            <person name="Salamov A."/>
            <person name="Salih N.S."/>
            <person name="Samson R.A."/>
            <person name="Sandor E."/>
            <person name="Sanguinetti M."/>
            <person name="Schuetze T."/>
            <person name="Sepcic K."/>
            <person name="Shelest E."/>
            <person name="Sherlock G."/>
            <person name="Sophianopoulou V."/>
            <person name="Squina F.M."/>
            <person name="Sun H."/>
            <person name="Susca A."/>
            <person name="Todd R.B."/>
            <person name="Tsang A."/>
            <person name="Unkles S.E."/>
            <person name="van de Wiele N."/>
            <person name="van Rossen-Uffink D."/>
            <person name="Oliveira J.V."/>
            <person name="Vesth T.C."/>
            <person name="Visser J."/>
            <person name="Yu J.-H."/>
            <person name="Zhou M."/>
            <person name="Andersen M.R."/>
            <person name="Archer D.B."/>
            <person name="Baker S.E."/>
            <person name="Benoit I."/>
            <person name="Brakhage A.A."/>
            <person name="Braus G.H."/>
            <person name="Fischer R."/>
            <person name="Frisvad J.C."/>
            <person name="Goldman G.H."/>
            <person name="Houbraken J."/>
            <person name="Oakley B."/>
            <person name="Pocsi I."/>
            <person name="Scazzocchio C."/>
            <person name="Seiboth B."/>
            <person name="vanKuyk P.A."/>
            <person name="Wortman J."/>
            <person name="Dyer P.S."/>
            <person name="Grigoriev I.V."/>
        </authorList>
    </citation>
    <scope>NUCLEOTIDE SEQUENCE [LARGE SCALE GENOMIC DNA]</scope>
    <source>
        <strain evidence="2">CBS 583.65</strain>
    </source>
</reference>
<name>A0A1L9PHT3_ASPVE</name>
<dbReference type="EMBL" id="KV878128">
    <property type="protein sequence ID" value="OJJ01068.1"/>
    <property type="molecule type" value="Genomic_DNA"/>
</dbReference>
<protein>
    <submittedName>
        <fullName evidence="1">Uncharacterized protein</fullName>
    </submittedName>
</protein>
<evidence type="ECO:0000313" key="2">
    <source>
        <dbReference type="Proteomes" id="UP000184073"/>
    </source>
</evidence>
<dbReference type="Proteomes" id="UP000184073">
    <property type="component" value="Unassembled WGS sequence"/>
</dbReference>
<accession>A0A1L9PHT3</accession>
<sequence length="160" mass="17832">MDPVAAHRALKQARLWNQEPKPATVCPGQGLVELIDVCFDELALLIVLVSTTVVYIPKYNIQPDNAANNASRSMVAMVIPSCVRQEEVEMFGSGSKTRETQDDAKWNTRNWIHPSVRFFREELGALQKIPLRIGTPRPTERGSRVFGVPKMSARANNAVC</sequence>
<dbReference type="GeneID" id="63731075"/>
<proteinExistence type="predicted"/>
<dbReference type="VEuPathDB" id="FungiDB:ASPVEDRAFT_613363"/>
<evidence type="ECO:0000313" key="1">
    <source>
        <dbReference type="EMBL" id="OJJ01068.1"/>
    </source>
</evidence>
<dbReference type="RefSeq" id="XP_040666830.1">
    <property type="nucleotide sequence ID" value="XM_040815564.1"/>
</dbReference>
<dbReference type="AlphaFoldDB" id="A0A1L9PHT3"/>
<gene>
    <name evidence="1" type="ORF">ASPVEDRAFT_613363</name>
</gene>
<keyword evidence="2" id="KW-1185">Reference proteome</keyword>
<organism evidence="1 2">
    <name type="scientific">Aspergillus versicolor CBS 583.65</name>
    <dbReference type="NCBI Taxonomy" id="1036611"/>
    <lineage>
        <taxon>Eukaryota</taxon>
        <taxon>Fungi</taxon>
        <taxon>Dikarya</taxon>
        <taxon>Ascomycota</taxon>
        <taxon>Pezizomycotina</taxon>
        <taxon>Eurotiomycetes</taxon>
        <taxon>Eurotiomycetidae</taxon>
        <taxon>Eurotiales</taxon>
        <taxon>Aspergillaceae</taxon>
        <taxon>Aspergillus</taxon>
        <taxon>Aspergillus subgen. Nidulantes</taxon>
    </lineage>
</organism>